<keyword evidence="4" id="KW-0862">Zinc</keyword>
<evidence type="ECO:0000256" key="3">
    <source>
        <dbReference type="ARBA" id="ARBA00022771"/>
    </source>
</evidence>
<accession>A0A422QC52</accession>
<reference evidence="8 9" key="1">
    <citation type="journal article" date="2018" name="BMC Genomics">
        <title>Genomic comparison of Trypanosoma conorhini and Trypanosoma rangeli to Trypanosoma cruzi strains of high and low virulence.</title>
        <authorList>
            <person name="Bradwell K.R."/>
            <person name="Koparde V.N."/>
            <person name="Matveyev A.V."/>
            <person name="Serrano M.G."/>
            <person name="Alves J.M."/>
            <person name="Parikh H."/>
            <person name="Huang B."/>
            <person name="Lee V."/>
            <person name="Espinosa-Alvarez O."/>
            <person name="Ortiz P.A."/>
            <person name="Costa-Martins A.G."/>
            <person name="Teixeira M.M."/>
            <person name="Buck G.A."/>
        </authorList>
    </citation>
    <scope>NUCLEOTIDE SEQUENCE [LARGE SCALE GENOMIC DNA]</scope>
    <source>
        <strain evidence="8 9">025E</strain>
    </source>
</reference>
<protein>
    <recommendedName>
        <fullName evidence="7">C2HC/C3H-type domain-containing protein</fullName>
    </recommendedName>
</protein>
<organism evidence="8 9">
    <name type="scientific">Trypanosoma conorhini</name>
    <dbReference type="NCBI Taxonomy" id="83891"/>
    <lineage>
        <taxon>Eukaryota</taxon>
        <taxon>Discoba</taxon>
        <taxon>Euglenozoa</taxon>
        <taxon>Kinetoplastea</taxon>
        <taxon>Metakinetoplastina</taxon>
        <taxon>Trypanosomatida</taxon>
        <taxon>Trypanosomatidae</taxon>
        <taxon>Trypanosoma</taxon>
    </lineage>
</organism>
<proteinExistence type="predicted"/>
<feature type="region of interest" description="Disordered" evidence="6">
    <location>
        <begin position="362"/>
        <end position="409"/>
    </location>
</feature>
<dbReference type="Pfam" id="PF13913">
    <property type="entry name" value="zf-C2HC_2"/>
    <property type="match status" value="3"/>
</dbReference>
<dbReference type="Gene3D" id="3.30.160.60">
    <property type="entry name" value="Classic Zinc Finger"/>
    <property type="match status" value="2"/>
</dbReference>
<dbReference type="AlphaFoldDB" id="A0A422QC52"/>
<dbReference type="RefSeq" id="XP_029232766.1">
    <property type="nucleotide sequence ID" value="XM_029367159.1"/>
</dbReference>
<evidence type="ECO:0000256" key="4">
    <source>
        <dbReference type="ARBA" id="ARBA00022833"/>
    </source>
</evidence>
<dbReference type="PANTHER" id="PTHR13555:SF68">
    <property type="entry name" value="ZINC FINGER PROTEIN 474"/>
    <property type="match status" value="1"/>
</dbReference>
<feature type="compositionally biased region" description="Low complexity" evidence="6">
    <location>
        <begin position="316"/>
        <end position="331"/>
    </location>
</feature>
<feature type="domain" description="C2HC/C3H-type" evidence="7">
    <location>
        <begin position="172"/>
        <end position="201"/>
    </location>
</feature>
<feature type="region of interest" description="Disordered" evidence="6">
    <location>
        <begin position="195"/>
        <end position="331"/>
    </location>
</feature>
<keyword evidence="9" id="KW-1185">Reference proteome</keyword>
<feature type="region of interest" description="Disordered" evidence="6">
    <location>
        <begin position="1"/>
        <end position="44"/>
    </location>
</feature>
<gene>
    <name evidence="8" type="ORF">Tco025E_00210</name>
</gene>
<evidence type="ECO:0000256" key="2">
    <source>
        <dbReference type="ARBA" id="ARBA00022737"/>
    </source>
</evidence>
<evidence type="ECO:0000256" key="6">
    <source>
        <dbReference type="SAM" id="MobiDB-lite"/>
    </source>
</evidence>
<dbReference type="InterPro" id="IPR026319">
    <property type="entry name" value="ZC2HC1A/B-like"/>
</dbReference>
<dbReference type="GO" id="GO:0008270">
    <property type="term" value="F:zinc ion binding"/>
    <property type="evidence" value="ECO:0007669"/>
    <property type="project" value="UniProtKB-KW"/>
</dbReference>
<feature type="region of interest" description="Disordered" evidence="6">
    <location>
        <begin position="508"/>
        <end position="581"/>
    </location>
</feature>
<dbReference type="PANTHER" id="PTHR13555">
    <property type="entry name" value="C2H2 ZINC FINGER CGI-62-RELATED"/>
    <property type="match status" value="1"/>
</dbReference>
<feature type="compositionally biased region" description="Low complexity" evidence="6">
    <location>
        <begin position="398"/>
        <end position="409"/>
    </location>
</feature>
<keyword evidence="1" id="KW-0479">Metal-binding</keyword>
<keyword evidence="2" id="KW-0677">Repeat</keyword>
<dbReference type="GeneID" id="40313821"/>
<dbReference type="OrthoDB" id="265955at2759"/>
<evidence type="ECO:0000313" key="8">
    <source>
        <dbReference type="EMBL" id="RNF27560.1"/>
    </source>
</evidence>
<keyword evidence="3 5" id="KW-0863">Zinc-finger</keyword>
<feature type="compositionally biased region" description="Polar residues" evidence="6">
    <location>
        <begin position="362"/>
        <end position="378"/>
    </location>
</feature>
<feature type="compositionally biased region" description="Polar residues" evidence="6">
    <location>
        <begin position="30"/>
        <end position="42"/>
    </location>
</feature>
<dbReference type="InterPro" id="IPR049899">
    <property type="entry name" value="Znf_C2HC_C3H"/>
</dbReference>
<sequence length="612" mass="65056">MSSRHRDPCKSPSLRAATPRTPRRAQLRASSESTSPRCSSGSAPGLIVTRGLYKVLEEEMQERPSARQASSRGGGQGARPNFLFCYLCGLQFGSASLPIHQPQCYVKKLIEWERMDPARRGPRPLNPEEHEKQMKEWTTLGGASGASAGGRLRRKQLDRFNELQIEHFNTNMLLKCGNCGRTFLPDRLEVHQRSCKPGAASASRPVTRPSAGRNACGNPPRKTRSESAPARSSPKSTGAVPLDERPLPVAAQDAALTETARSSAPATPQPQPAGVPLVSSVALGNDSLAETPPRVDAPFSLQEDTDGDEGTNVGGDAAASAAPDAPDATSSVARRLTTVNAKSSVQPEEALRGSAVAVAVEKQSTSNEAQETPKQSAVSLGLTDDGRRENPPVDDALPSAGSDATDPAAATAAFASAPTWDDSQPCDDDAAVQRRVVKIPLNNVSRFKNVASRLQADLHKAEELPRCRFCNRTFNVGRLAKHEDVCLERNKPRPRNSASADHHPLAPAAAHEANKKHGRDTPRGGRTGSGAGRQQQQPPPPPPPEDASPPTASAPGVATAKSARSPPQPKSGTAMRRGSTEGKKLRFCFECGVKLHAGTQRFCAECGTKLIL</sequence>
<comment type="caution">
    <text evidence="8">The sequence shown here is derived from an EMBL/GenBank/DDBJ whole genome shotgun (WGS) entry which is preliminary data.</text>
</comment>
<evidence type="ECO:0000259" key="7">
    <source>
        <dbReference type="PROSITE" id="PS52027"/>
    </source>
</evidence>
<dbReference type="EMBL" id="MKKU01000003">
    <property type="protein sequence ID" value="RNF27560.1"/>
    <property type="molecule type" value="Genomic_DNA"/>
</dbReference>
<name>A0A422QC52_9TRYP</name>
<dbReference type="Proteomes" id="UP000284403">
    <property type="component" value="Unassembled WGS sequence"/>
</dbReference>
<evidence type="ECO:0000256" key="1">
    <source>
        <dbReference type="ARBA" id="ARBA00022723"/>
    </source>
</evidence>
<dbReference type="PROSITE" id="PS52027">
    <property type="entry name" value="ZF_C2HC_C3H"/>
    <property type="match status" value="2"/>
</dbReference>
<feature type="compositionally biased region" description="Pro residues" evidence="6">
    <location>
        <begin position="537"/>
        <end position="547"/>
    </location>
</feature>
<feature type="compositionally biased region" description="Basic and acidic residues" evidence="6">
    <location>
        <begin position="512"/>
        <end position="523"/>
    </location>
</feature>
<evidence type="ECO:0000313" key="9">
    <source>
        <dbReference type="Proteomes" id="UP000284403"/>
    </source>
</evidence>
<evidence type="ECO:0000256" key="5">
    <source>
        <dbReference type="PROSITE-ProRule" id="PRU01371"/>
    </source>
</evidence>
<feature type="domain" description="C2HC/C3H-type" evidence="7">
    <location>
        <begin position="463"/>
        <end position="492"/>
    </location>
</feature>